<evidence type="ECO:0000313" key="4">
    <source>
        <dbReference type="Proteomes" id="UP001595846"/>
    </source>
</evidence>
<dbReference type="PROSITE" id="PS51671">
    <property type="entry name" value="ACT"/>
    <property type="match status" value="1"/>
</dbReference>
<dbReference type="Pfam" id="PF01842">
    <property type="entry name" value="ACT"/>
    <property type="match status" value="1"/>
</dbReference>
<dbReference type="Proteomes" id="UP001595846">
    <property type="component" value="Unassembled WGS sequence"/>
</dbReference>
<dbReference type="AlphaFoldDB" id="A0ABD5NL68"/>
<keyword evidence="4" id="KW-1185">Reference proteome</keyword>
<evidence type="ECO:0000313" key="3">
    <source>
        <dbReference type="EMBL" id="MFC3957844.1"/>
    </source>
</evidence>
<reference evidence="3 4" key="1">
    <citation type="journal article" date="2019" name="Int. J. Syst. Evol. Microbiol.">
        <title>The Global Catalogue of Microorganisms (GCM) 10K type strain sequencing project: providing services to taxonomists for standard genome sequencing and annotation.</title>
        <authorList>
            <consortium name="The Broad Institute Genomics Platform"/>
            <consortium name="The Broad Institute Genome Sequencing Center for Infectious Disease"/>
            <person name="Wu L."/>
            <person name="Ma J."/>
        </authorList>
    </citation>
    <scope>NUCLEOTIDE SEQUENCE [LARGE SCALE GENOMIC DNA]</scope>
    <source>
        <strain evidence="3 4">IBRC-M 10256</strain>
    </source>
</reference>
<protein>
    <submittedName>
        <fullName evidence="3">ACT domain-containing protein</fullName>
    </submittedName>
</protein>
<feature type="region of interest" description="Disordered" evidence="1">
    <location>
        <begin position="1"/>
        <end position="20"/>
    </location>
</feature>
<name>A0ABD5NL68_9EURY</name>
<dbReference type="RefSeq" id="WP_256530536.1">
    <property type="nucleotide sequence ID" value="NZ_CP101824.1"/>
</dbReference>
<organism evidence="3 4">
    <name type="scientific">Halovivax cerinus</name>
    <dbReference type="NCBI Taxonomy" id="1487865"/>
    <lineage>
        <taxon>Archaea</taxon>
        <taxon>Methanobacteriati</taxon>
        <taxon>Methanobacteriota</taxon>
        <taxon>Stenosarchaea group</taxon>
        <taxon>Halobacteria</taxon>
        <taxon>Halobacteriales</taxon>
        <taxon>Natrialbaceae</taxon>
        <taxon>Halovivax</taxon>
    </lineage>
</organism>
<dbReference type="CDD" id="cd04886">
    <property type="entry name" value="ACT_ThrD-II-like"/>
    <property type="match status" value="1"/>
</dbReference>
<comment type="caution">
    <text evidence="3">The sequence shown here is derived from an EMBL/GenBank/DDBJ whole genome shotgun (WGS) entry which is preliminary data.</text>
</comment>
<proteinExistence type="predicted"/>
<evidence type="ECO:0000259" key="2">
    <source>
        <dbReference type="PROSITE" id="PS51671"/>
    </source>
</evidence>
<dbReference type="InterPro" id="IPR044561">
    <property type="entry name" value="ACT_ThrD-II-like"/>
</dbReference>
<feature type="compositionally biased region" description="Polar residues" evidence="1">
    <location>
        <begin position="7"/>
        <end position="18"/>
    </location>
</feature>
<dbReference type="EMBL" id="JBHSAQ010000002">
    <property type="protein sequence ID" value="MFC3957844.1"/>
    <property type="molecule type" value="Genomic_DNA"/>
</dbReference>
<feature type="domain" description="ACT" evidence="2">
    <location>
        <begin position="24"/>
        <end position="101"/>
    </location>
</feature>
<dbReference type="SUPFAM" id="SSF55021">
    <property type="entry name" value="ACT-like"/>
    <property type="match status" value="1"/>
</dbReference>
<sequence length="188" mass="20145">MSDANADESSQPSPTGASERTAYTLRLELEDEPGRLHHALGPITEHGGNLRSIHHERGNRTPRGTIPVEIVMSCSPAQFDALVESLEAADVTVIEAGSRRFERTVNVVLVGHLVDTDLSDTLSRIEAFEYASVVDVSLAAPEGTEGVSSTRVQLAVDDGNVEPAIDAIRSVADEKDIAVVEPLHEGDR</sequence>
<dbReference type="GeneID" id="73903219"/>
<accession>A0ABD5NL68</accession>
<dbReference type="InterPro" id="IPR002912">
    <property type="entry name" value="ACT_dom"/>
</dbReference>
<gene>
    <name evidence="3" type="ORF">ACFOUR_05575</name>
</gene>
<dbReference type="InterPro" id="IPR045865">
    <property type="entry name" value="ACT-like_dom_sf"/>
</dbReference>
<evidence type="ECO:0000256" key="1">
    <source>
        <dbReference type="SAM" id="MobiDB-lite"/>
    </source>
</evidence>